<reference evidence="2" key="1">
    <citation type="submission" date="2021-10" db="EMBL/GenBank/DDBJ databases">
        <title>Melipona bicolor Genome sequencing and assembly.</title>
        <authorList>
            <person name="Araujo N.S."/>
            <person name="Arias M.C."/>
        </authorList>
    </citation>
    <scope>NUCLEOTIDE SEQUENCE</scope>
    <source>
        <strain evidence="2">USP_2M_L1-L4_2017</strain>
        <tissue evidence="2">Whole body</tissue>
    </source>
</reference>
<organism evidence="2 3">
    <name type="scientific">Melipona bicolor</name>
    <dbReference type="NCBI Taxonomy" id="60889"/>
    <lineage>
        <taxon>Eukaryota</taxon>
        <taxon>Metazoa</taxon>
        <taxon>Ecdysozoa</taxon>
        <taxon>Arthropoda</taxon>
        <taxon>Hexapoda</taxon>
        <taxon>Insecta</taxon>
        <taxon>Pterygota</taxon>
        <taxon>Neoptera</taxon>
        <taxon>Endopterygota</taxon>
        <taxon>Hymenoptera</taxon>
        <taxon>Apocrita</taxon>
        <taxon>Aculeata</taxon>
        <taxon>Apoidea</taxon>
        <taxon>Anthophila</taxon>
        <taxon>Apidae</taxon>
        <taxon>Melipona</taxon>
    </lineage>
</organism>
<evidence type="ECO:0000313" key="3">
    <source>
        <dbReference type="Proteomes" id="UP001177670"/>
    </source>
</evidence>
<feature type="region of interest" description="Disordered" evidence="1">
    <location>
        <begin position="77"/>
        <end position="102"/>
    </location>
</feature>
<gene>
    <name evidence="2" type="ORF">K0M31_019375</name>
</gene>
<evidence type="ECO:0000256" key="1">
    <source>
        <dbReference type="SAM" id="MobiDB-lite"/>
    </source>
</evidence>
<feature type="compositionally biased region" description="Basic and acidic residues" evidence="1">
    <location>
        <begin position="90"/>
        <end position="102"/>
    </location>
</feature>
<dbReference type="AlphaFoldDB" id="A0AA40KR27"/>
<dbReference type="Proteomes" id="UP001177670">
    <property type="component" value="Unassembled WGS sequence"/>
</dbReference>
<protein>
    <submittedName>
        <fullName evidence="2">Uncharacterized protein</fullName>
    </submittedName>
</protein>
<accession>A0AA40KR27</accession>
<proteinExistence type="predicted"/>
<comment type="caution">
    <text evidence="2">The sequence shown here is derived from an EMBL/GenBank/DDBJ whole genome shotgun (WGS) entry which is preliminary data.</text>
</comment>
<evidence type="ECO:0000313" key="2">
    <source>
        <dbReference type="EMBL" id="KAK1129661.1"/>
    </source>
</evidence>
<name>A0AA40KR27_9HYME</name>
<dbReference type="EMBL" id="JAHYIQ010000008">
    <property type="protein sequence ID" value="KAK1129661.1"/>
    <property type="molecule type" value="Genomic_DNA"/>
</dbReference>
<keyword evidence="3" id="KW-1185">Reference proteome</keyword>
<sequence>MCPVIEYCRRVRPMIKLMASCAAVKCIGDQSRDPKKLRAEACAYPLLAFLTSKGNEQTRSPCDEHAVIKFSPRYPEKERVEKASLGQQREQPKEEEYTGVHR</sequence>